<evidence type="ECO:0000256" key="2">
    <source>
        <dbReference type="ARBA" id="ARBA00004904"/>
    </source>
</evidence>
<dbReference type="GO" id="GO:0000287">
    <property type="term" value="F:magnesium ion binding"/>
    <property type="evidence" value="ECO:0007669"/>
    <property type="project" value="UniProtKB-UniRule"/>
</dbReference>
<protein>
    <recommendedName>
        <fullName evidence="5 12">3,4-dihydroxy-2-butanone 4-phosphate synthase</fullName>
        <shortName evidence="12 13">DHBP synthase</shortName>
        <ecNumber evidence="4 12">4.1.99.12</ecNumber>
    </recommendedName>
</protein>
<dbReference type="Proteomes" id="UP000298685">
    <property type="component" value="Chromosome"/>
</dbReference>
<feature type="binding site" evidence="12">
    <location>
        <begin position="37"/>
        <end position="38"/>
    </location>
    <ligand>
        <name>D-ribulose 5-phosphate</name>
        <dbReference type="ChEBI" id="CHEBI:58121"/>
    </ligand>
</feature>
<dbReference type="RefSeq" id="WP_158350272.1">
    <property type="nucleotide sequence ID" value="NZ_CP032999.1"/>
</dbReference>
<dbReference type="UniPathway" id="UPA00275">
    <property type="reaction ID" value="UER00399"/>
</dbReference>
<comment type="cofactor">
    <cofactor evidence="12 13">
        <name>Mg(2+)</name>
        <dbReference type="ChEBI" id="CHEBI:18420"/>
    </cofactor>
    <cofactor evidence="12 13">
        <name>Mn(2+)</name>
        <dbReference type="ChEBI" id="CHEBI:29035"/>
    </cofactor>
    <text evidence="12 13">Binds 2 divalent metal cations per subunit. Magnesium or manganese.</text>
</comment>
<gene>
    <name evidence="12 14" type="primary">ribB</name>
    <name evidence="14" type="ORF">D9V78_00235</name>
</gene>
<evidence type="ECO:0000256" key="1">
    <source>
        <dbReference type="ARBA" id="ARBA00002284"/>
    </source>
</evidence>
<evidence type="ECO:0000256" key="3">
    <source>
        <dbReference type="ARBA" id="ARBA00011738"/>
    </source>
</evidence>
<evidence type="ECO:0000256" key="9">
    <source>
        <dbReference type="ARBA" id="ARBA00023211"/>
    </source>
</evidence>
<comment type="subunit">
    <text evidence="3 12 13">Homodimer.</text>
</comment>
<feature type="binding site" evidence="12">
    <location>
        <position position="38"/>
    </location>
    <ligand>
        <name>Mg(2+)</name>
        <dbReference type="ChEBI" id="CHEBI:18420"/>
        <label>1</label>
    </ligand>
</feature>
<evidence type="ECO:0000313" key="15">
    <source>
        <dbReference type="Proteomes" id="UP000298685"/>
    </source>
</evidence>
<organism evidence="14 15">
    <name type="scientific">Buchnera aphidicola</name>
    <name type="common">Sarucallis kahawaluokalani</name>
    <dbReference type="NCBI Taxonomy" id="1241878"/>
    <lineage>
        <taxon>Bacteria</taxon>
        <taxon>Pseudomonadati</taxon>
        <taxon>Pseudomonadota</taxon>
        <taxon>Gammaproteobacteria</taxon>
        <taxon>Enterobacterales</taxon>
        <taxon>Erwiniaceae</taxon>
        <taxon>Buchnera</taxon>
    </lineage>
</organism>
<evidence type="ECO:0000256" key="5">
    <source>
        <dbReference type="ARBA" id="ARBA00018836"/>
    </source>
</evidence>
<comment type="similarity">
    <text evidence="11 12 13">Belongs to the DHBP synthase family.</text>
</comment>
<evidence type="ECO:0000256" key="8">
    <source>
        <dbReference type="ARBA" id="ARBA00022842"/>
    </source>
</evidence>
<dbReference type="OrthoDB" id="9793111at2"/>
<dbReference type="GO" id="GO:0005829">
    <property type="term" value="C:cytosol"/>
    <property type="evidence" value="ECO:0007669"/>
    <property type="project" value="UniProtKB-ARBA"/>
</dbReference>
<feature type="binding site" evidence="12">
    <location>
        <position position="42"/>
    </location>
    <ligand>
        <name>D-ribulose 5-phosphate</name>
        <dbReference type="ChEBI" id="CHEBI:58121"/>
    </ligand>
</feature>
<keyword evidence="10 12" id="KW-0456">Lyase</keyword>
<feature type="site" description="Essential for catalytic activity" evidence="12">
    <location>
        <position position="174"/>
    </location>
</feature>
<dbReference type="SUPFAM" id="SSF55821">
    <property type="entry name" value="YrdC/RibB"/>
    <property type="match status" value="1"/>
</dbReference>
<dbReference type="GO" id="GO:0030145">
    <property type="term" value="F:manganese ion binding"/>
    <property type="evidence" value="ECO:0007669"/>
    <property type="project" value="UniProtKB-UniRule"/>
</dbReference>
<feature type="binding site" evidence="12">
    <location>
        <position position="153"/>
    </location>
    <ligand>
        <name>Mg(2+)</name>
        <dbReference type="ChEBI" id="CHEBI:18420"/>
        <label>2</label>
    </ligand>
</feature>
<evidence type="ECO:0000313" key="14">
    <source>
        <dbReference type="EMBL" id="QCI25853.1"/>
    </source>
</evidence>
<dbReference type="Pfam" id="PF00926">
    <property type="entry name" value="DHBP_synthase"/>
    <property type="match status" value="1"/>
</dbReference>
<keyword evidence="7 12" id="KW-0479">Metal-binding</keyword>
<comment type="function">
    <text evidence="1 12 13">Catalyzes the conversion of D-ribulose 5-phosphate to formate and 3,4-dihydroxy-2-butanone 4-phosphate.</text>
</comment>
<evidence type="ECO:0000256" key="12">
    <source>
        <dbReference type="HAMAP-Rule" id="MF_00180"/>
    </source>
</evidence>
<dbReference type="InterPro" id="IPR017945">
    <property type="entry name" value="DHBP_synth_RibB-like_a/b_dom"/>
</dbReference>
<keyword evidence="9 12" id="KW-0464">Manganese</keyword>
<dbReference type="GO" id="GO:0008686">
    <property type="term" value="F:3,4-dihydroxy-2-butanone-4-phosphate synthase activity"/>
    <property type="evidence" value="ECO:0007669"/>
    <property type="project" value="UniProtKB-UniRule"/>
</dbReference>
<dbReference type="InterPro" id="IPR000422">
    <property type="entry name" value="DHBP_synthase_RibB"/>
</dbReference>
<keyword evidence="8 12" id="KW-0460">Magnesium</keyword>
<evidence type="ECO:0000256" key="4">
    <source>
        <dbReference type="ARBA" id="ARBA00012153"/>
    </source>
</evidence>
<dbReference type="AlphaFoldDB" id="A0A4D6YCE2"/>
<keyword evidence="6 12" id="KW-0686">Riboflavin biosynthesis</keyword>
<evidence type="ECO:0000256" key="10">
    <source>
        <dbReference type="ARBA" id="ARBA00023239"/>
    </source>
</evidence>
<evidence type="ECO:0000256" key="11">
    <source>
        <dbReference type="ARBA" id="ARBA00060730"/>
    </source>
</evidence>
<feature type="binding site" evidence="12">
    <location>
        <begin position="150"/>
        <end position="154"/>
    </location>
    <ligand>
        <name>D-ribulose 5-phosphate</name>
        <dbReference type="ChEBI" id="CHEBI:58121"/>
    </ligand>
</feature>
<name>A0A4D6YCE2_9GAMM</name>
<feature type="site" description="Essential for catalytic activity" evidence="12">
    <location>
        <position position="136"/>
    </location>
</feature>
<comment type="catalytic activity">
    <reaction evidence="12 13">
        <text>D-ribulose 5-phosphate = (2S)-2-hydroxy-3-oxobutyl phosphate + formate + H(+)</text>
        <dbReference type="Rhea" id="RHEA:18457"/>
        <dbReference type="ChEBI" id="CHEBI:15378"/>
        <dbReference type="ChEBI" id="CHEBI:15740"/>
        <dbReference type="ChEBI" id="CHEBI:58121"/>
        <dbReference type="ChEBI" id="CHEBI:58830"/>
        <dbReference type="EC" id="4.1.99.12"/>
    </reaction>
</comment>
<dbReference type="GO" id="GO:0009231">
    <property type="term" value="P:riboflavin biosynthetic process"/>
    <property type="evidence" value="ECO:0007669"/>
    <property type="project" value="UniProtKB-UniRule"/>
</dbReference>
<reference evidence="14 15" key="1">
    <citation type="submission" date="2018-10" db="EMBL/GenBank/DDBJ databases">
        <title>Comparative functional genomics of the obligate endosymbiont Buchnera aphidicola.</title>
        <authorList>
            <person name="Chong R.A."/>
        </authorList>
    </citation>
    <scope>NUCLEOTIDE SEQUENCE [LARGE SCALE GENOMIC DNA]</scope>
    <source>
        <strain evidence="14 15">Ska</strain>
    </source>
</reference>
<dbReference type="NCBIfam" id="TIGR00506">
    <property type="entry name" value="ribB"/>
    <property type="match status" value="1"/>
</dbReference>
<dbReference type="EC" id="4.1.99.12" evidence="4 12"/>
<feature type="binding site" evidence="12">
    <location>
        <position position="38"/>
    </location>
    <ligand>
        <name>Mg(2+)</name>
        <dbReference type="ChEBI" id="CHEBI:18420"/>
        <label>2</label>
    </ligand>
</feature>
<dbReference type="FunFam" id="3.90.870.10:FF:000002">
    <property type="entry name" value="3,4-dihydroxy-2-butanone 4-phosphate synthase"/>
    <property type="match status" value="1"/>
</dbReference>
<dbReference type="PANTHER" id="PTHR21327">
    <property type="entry name" value="GTP CYCLOHYDROLASE II-RELATED"/>
    <property type="match status" value="1"/>
</dbReference>
<proteinExistence type="inferred from homology"/>
<evidence type="ECO:0000256" key="7">
    <source>
        <dbReference type="ARBA" id="ARBA00022723"/>
    </source>
</evidence>
<dbReference type="EMBL" id="CP032999">
    <property type="protein sequence ID" value="QCI25853.1"/>
    <property type="molecule type" value="Genomic_DNA"/>
</dbReference>
<dbReference type="HAMAP" id="MF_00180">
    <property type="entry name" value="RibB"/>
    <property type="match status" value="1"/>
</dbReference>
<accession>A0A4D6YCE2</accession>
<dbReference type="Gene3D" id="3.90.870.10">
    <property type="entry name" value="DHBP synthase"/>
    <property type="match status" value="1"/>
</dbReference>
<evidence type="ECO:0000256" key="6">
    <source>
        <dbReference type="ARBA" id="ARBA00022619"/>
    </source>
</evidence>
<comment type="pathway">
    <text evidence="2 12 13">Cofactor biosynthesis; riboflavin biosynthesis; 2-hydroxy-3-oxobutyl phosphate from D-ribulose 5-phosphate: step 1/1.</text>
</comment>
<evidence type="ECO:0000256" key="13">
    <source>
        <dbReference type="RuleBase" id="RU003843"/>
    </source>
</evidence>
<dbReference type="PANTHER" id="PTHR21327:SF38">
    <property type="entry name" value="3,4-DIHYDROXY-2-BUTANONE 4-PHOSPHATE SYNTHASE"/>
    <property type="match status" value="1"/>
</dbReference>
<sequence>MHKHVLSIFGNYKKRIEKAITALQSHQGIILIDNKNRENEGDLVFSCENMTIQQMALAIRYGSGIVCLCITEKKRKKLDLPMMVKKNTSVYNTGFTISIEAAYGVSTGVSAKDRLTTIKTALPDQAQPSDFNRPGHIFPICAHTGGILLRPGHTEASITLMRLAGFKPMSVICELTNKDGSMAQIKDIIKFSKLNNMPVLTIDDIILYLTKYNIHNK</sequence>